<dbReference type="AlphaFoldDB" id="A0A0W1R3H3"/>
<feature type="compositionally biased region" description="Low complexity" evidence="1">
    <location>
        <begin position="58"/>
        <end position="72"/>
    </location>
</feature>
<keyword evidence="3" id="KW-1185">Reference proteome</keyword>
<sequence length="307" mass="31415">MTDDSGSSTSRRRTLLGIGALVLGGLGGGIGAQQLLGDPTGDSGSGFDLGVETRDGGRTPTPTGADSGSSASEDAEDDDADADGVDDGGSDDVEDVSDGNADNSGGDGPTDASADDDSRDSRGSGDDRDGEDSSGNGGGDGETTDKAHVSLRRVSSEPVRVGNLLPGHSGTASFVVELRGTDATLTVDGELYDTAENGRTEPERSDGDDTDDVGELQEFLHVTLWHDESGKDERGPRDHVVYDGPLSGLSRVENVALAGGRCVEPGTHHLGVEWTLPNTVGNVVQSDSVSFGVTVAAETCADRLLRR</sequence>
<evidence type="ECO:0000313" key="3">
    <source>
        <dbReference type="Proteomes" id="UP000054387"/>
    </source>
</evidence>
<feature type="compositionally biased region" description="Acidic residues" evidence="1">
    <location>
        <begin position="73"/>
        <end position="97"/>
    </location>
</feature>
<evidence type="ECO:0000313" key="2">
    <source>
        <dbReference type="EMBL" id="KTG07897.1"/>
    </source>
</evidence>
<dbReference type="EMBL" id="LOPU01000037">
    <property type="protein sequence ID" value="KTG07897.1"/>
    <property type="molecule type" value="Genomic_DNA"/>
</dbReference>
<feature type="compositionally biased region" description="Basic and acidic residues" evidence="1">
    <location>
        <begin position="196"/>
        <end position="207"/>
    </location>
</feature>
<evidence type="ECO:0000256" key="1">
    <source>
        <dbReference type="SAM" id="MobiDB-lite"/>
    </source>
</evidence>
<name>A0A0W1R3H3_9EURY</name>
<dbReference type="Proteomes" id="UP000054387">
    <property type="component" value="Unassembled WGS sequence"/>
</dbReference>
<gene>
    <name evidence="2" type="ORF">AUR64_01285</name>
</gene>
<comment type="caution">
    <text evidence="2">The sequence shown here is derived from an EMBL/GenBank/DDBJ whole genome shotgun (WGS) entry which is preliminary data.</text>
</comment>
<proteinExistence type="predicted"/>
<dbReference type="STRING" id="1514971.AUR64_01285"/>
<organism evidence="2 3">
    <name type="scientific">Haloprofundus marisrubri</name>
    <dbReference type="NCBI Taxonomy" id="1514971"/>
    <lineage>
        <taxon>Archaea</taxon>
        <taxon>Methanobacteriati</taxon>
        <taxon>Methanobacteriota</taxon>
        <taxon>Stenosarchaea group</taxon>
        <taxon>Halobacteria</taxon>
        <taxon>Halobacteriales</taxon>
        <taxon>Haloferacaceae</taxon>
        <taxon>Haloprofundus</taxon>
    </lineage>
</organism>
<accession>A0A0W1R3H3</accession>
<dbReference type="OrthoDB" id="307979at2157"/>
<reference evidence="2 3" key="1">
    <citation type="submission" date="2015-12" db="EMBL/GenBank/DDBJ databases">
        <title>Haloprofundus marisrubri gen. nov., sp. nov., an extremely halophilic archaeon isolated from the Discovery deep brine-seawater interface in the Red Sea.</title>
        <authorList>
            <person name="Zhang G."/>
            <person name="Stingl U."/>
            <person name="Rashid M."/>
        </authorList>
    </citation>
    <scope>NUCLEOTIDE SEQUENCE [LARGE SCALE GENOMIC DNA]</scope>
    <source>
        <strain evidence="2 3">SB9</strain>
    </source>
</reference>
<protein>
    <submittedName>
        <fullName evidence="2">Uncharacterized protein</fullName>
    </submittedName>
</protein>
<feature type="region of interest" description="Disordered" evidence="1">
    <location>
        <begin position="23"/>
        <end position="145"/>
    </location>
</feature>
<dbReference type="RefSeq" id="WP_058583325.1">
    <property type="nucleotide sequence ID" value="NZ_LOPU01000037.1"/>
</dbReference>
<feature type="region of interest" description="Disordered" evidence="1">
    <location>
        <begin position="190"/>
        <end position="212"/>
    </location>
</feature>